<evidence type="ECO:0000313" key="4">
    <source>
        <dbReference type="Proteomes" id="UP000218944"/>
    </source>
</evidence>
<feature type="region of interest" description="Disordered" evidence="1">
    <location>
        <begin position="81"/>
        <end position="103"/>
    </location>
</feature>
<evidence type="ECO:0000256" key="1">
    <source>
        <dbReference type="SAM" id="MobiDB-lite"/>
    </source>
</evidence>
<protein>
    <submittedName>
        <fullName evidence="3">Uncharacterized protein</fullName>
    </submittedName>
</protein>
<keyword evidence="2" id="KW-0472">Membrane</keyword>
<proteinExistence type="predicted"/>
<dbReference type="EMBL" id="NSJV01000178">
    <property type="protein sequence ID" value="PAU49188.1"/>
    <property type="molecule type" value="Genomic_DNA"/>
</dbReference>
<gene>
    <name evidence="3" type="ORF">CK936_09270</name>
</gene>
<accession>A0A2A2D9P8</accession>
<organism evidence="3 4">
    <name type="scientific">Streptomyces albireticuli</name>
    <dbReference type="NCBI Taxonomy" id="1940"/>
    <lineage>
        <taxon>Bacteria</taxon>
        <taxon>Bacillati</taxon>
        <taxon>Actinomycetota</taxon>
        <taxon>Actinomycetes</taxon>
        <taxon>Kitasatosporales</taxon>
        <taxon>Streptomycetaceae</taxon>
        <taxon>Streptomyces</taxon>
    </lineage>
</organism>
<comment type="caution">
    <text evidence="3">The sequence shown here is derived from an EMBL/GenBank/DDBJ whole genome shotgun (WGS) entry which is preliminary data.</text>
</comment>
<dbReference type="Proteomes" id="UP000218944">
    <property type="component" value="Unassembled WGS sequence"/>
</dbReference>
<evidence type="ECO:0000313" key="3">
    <source>
        <dbReference type="EMBL" id="PAU49188.1"/>
    </source>
</evidence>
<dbReference type="RefSeq" id="WP_095580214.1">
    <property type="nucleotide sequence ID" value="NZ_JAJQQQ010000001.1"/>
</dbReference>
<keyword evidence="2" id="KW-0812">Transmembrane</keyword>
<feature type="transmembrane region" description="Helical" evidence="2">
    <location>
        <begin position="15"/>
        <end position="37"/>
    </location>
</feature>
<sequence length="103" mass="10741">MIASPRPTAARKTSLVTSVIGMLPLAVALNAMVATLADDLDDAAFFALLASDLILIVAISLLGLALKVEAVSDATEAERAERDRLTLDELEPLRAEGPAGEGR</sequence>
<reference evidence="3 4" key="1">
    <citation type="submission" date="2017-08" db="EMBL/GenBank/DDBJ databases">
        <title>Genome sequence of Streptomyces albireticuli NRRL B-1670.</title>
        <authorList>
            <person name="Graham D.E."/>
            <person name="Mahan K.M."/>
            <person name="Klingeman D.M."/>
            <person name="Hettich R.L."/>
            <person name="Parry R.J."/>
            <person name="Spain J.C."/>
        </authorList>
    </citation>
    <scope>NUCLEOTIDE SEQUENCE [LARGE SCALE GENOMIC DNA]</scope>
    <source>
        <strain evidence="3 4">NRRL B-1670</strain>
    </source>
</reference>
<evidence type="ECO:0000256" key="2">
    <source>
        <dbReference type="SAM" id="Phobius"/>
    </source>
</evidence>
<feature type="compositionally biased region" description="Basic and acidic residues" evidence="1">
    <location>
        <begin position="81"/>
        <end position="94"/>
    </location>
</feature>
<dbReference type="AlphaFoldDB" id="A0A2A2D9P8"/>
<name>A0A2A2D9P8_9ACTN</name>
<keyword evidence="2" id="KW-1133">Transmembrane helix</keyword>
<keyword evidence="4" id="KW-1185">Reference proteome</keyword>
<feature type="transmembrane region" description="Helical" evidence="2">
    <location>
        <begin position="43"/>
        <end position="66"/>
    </location>
</feature>